<comment type="cofactor">
    <cofactor evidence="9">
        <name>Mg(2+)</name>
        <dbReference type="ChEBI" id="CHEBI:18420"/>
    </cofactor>
    <text evidence="9">Requires a divalent cation, most likely magnesium in vivo, as an electrophilic catalyst to aid phosphoryl group transfer. It is the chelate of the metal and the nucleotide that is the actual substrate.</text>
</comment>
<feature type="binding site" evidence="9">
    <location>
        <position position="287"/>
    </location>
    <ligand>
        <name>K(+)</name>
        <dbReference type="ChEBI" id="CHEBI:29103"/>
    </ligand>
</feature>
<dbReference type="Gene3D" id="3.40.1190.20">
    <property type="match status" value="1"/>
</dbReference>
<dbReference type="PANTHER" id="PTHR10584:SF166">
    <property type="entry name" value="RIBOKINASE"/>
    <property type="match status" value="1"/>
</dbReference>
<feature type="binding site" evidence="9">
    <location>
        <position position="289"/>
    </location>
    <ligand>
        <name>K(+)</name>
        <dbReference type="ChEBI" id="CHEBI:29103"/>
    </ligand>
</feature>
<keyword evidence="3 9" id="KW-0547">Nucleotide-binding</keyword>
<name>A0A420WWH0_9GAMM</name>
<evidence type="ECO:0000256" key="3">
    <source>
        <dbReference type="ARBA" id="ARBA00022741"/>
    </source>
</evidence>
<comment type="activity regulation">
    <text evidence="9">Activated by a monovalent cation that binds near, but not in, the active site. The most likely occupant of the site in vivo is potassium. Ion binding induces a conformational change that may alter substrate affinity.</text>
</comment>
<feature type="binding site" evidence="9">
    <location>
        <position position="284"/>
    </location>
    <ligand>
        <name>K(+)</name>
        <dbReference type="ChEBI" id="CHEBI:29103"/>
    </ligand>
</feature>
<feature type="domain" description="Carbohydrate kinase PfkB" evidence="10">
    <location>
        <begin position="10"/>
        <end position="295"/>
    </location>
</feature>
<comment type="caution">
    <text evidence="9">Lacks conserved residue(s) required for the propagation of feature annotation.</text>
</comment>
<dbReference type="UniPathway" id="UPA00916">
    <property type="reaction ID" value="UER00889"/>
</dbReference>
<dbReference type="GO" id="GO:0005737">
    <property type="term" value="C:cytoplasm"/>
    <property type="evidence" value="ECO:0007669"/>
    <property type="project" value="UniProtKB-SubCell"/>
</dbReference>
<dbReference type="InterPro" id="IPR002139">
    <property type="entry name" value="Ribo/fructo_kinase"/>
</dbReference>
<keyword evidence="9" id="KW-0963">Cytoplasm</keyword>
<feature type="binding site" evidence="9">
    <location>
        <begin position="42"/>
        <end position="46"/>
    </location>
    <ligand>
        <name>substrate</name>
    </ligand>
</feature>
<feature type="binding site" evidence="9">
    <location>
        <position position="250"/>
    </location>
    <ligand>
        <name>K(+)</name>
        <dbReference type="ChEBI" id="CHEBI:29103"/>
    </ligand>
</feature>
<keyword evidence="12" id="KW-1185">Reference proteome</keyword>
<evidence type="ECO:0000313" key="12">
    <source>
        <dbReference type="Proteomes" id="UP000281975"/>
    </source>
</evidence>
<comment type="subunit">
    <text evidence="9">Homodimer.</text>
</comment>
<dbReference type="GO" id="GO:0004747">
    <property type="term" value="F:ribokinase activity"/>
    <property type="evidence" value="ECO:0007669"/>
    <property type="project" value="UniProtKB-UniRule"/>
</dbReference>
<keyword evidence="1 9" id="KW-0808">Transferase</keyword>
<feature type="binding site" evidence="9">
    <location>
        <begin position="253"/>
        <end position="254"/>
    </location>
    <ligand>
        <name>ATP</name>
        <dbReference type="ChEBI" id="CHEBI:30616"/>
    </ligand>
</feature>
<dbReference type="GO" id="GO:0046872">
    <property type="term" value="F:metal ion binding"/>
    <property type="evidence" value="ECO:0007669"/>
    <property type="project" value="UniProtKB-KW"/>
</dbReference>
<feature type="binding site" evidence="9">
    <location>
        <position position="254"/>
    </location>
    <ligand>
        <name>substrate</name>
    </ligand>
</feature>
<dbReference type="OrthoDB" id="9775849at2"/>
<dbReference type="RefSeq" id="WP_121172933.1">
    <property type="nucleotide sequence ID" value="NZ_RBIN01000005.1"/>
</dbReference>
<protein>
    <recommendedName>
        <fullName evidence="9">Ribokinase</fullName>
        <shortName evidence="9">RK</shortName>
        <ecNumber evidence="9">2.7.1.15</ecNumber>
    </recommendedName>
</protein>
<comment type="function">
    <text evidence="9">Catalyzes the phosphorylation of ribose at O-5 in a reaction requiring ATP and magnesium. The resulting D-ribose-5-phosphate can then be used either for sythesis of nucleotides, histidine, and tryptophan, or as a component of the pentose phosphate pathway.</text>
</comment>
<feature type="active site" description="Proton acceptor" evidence="9">
    <location>
        <position position="254"/>
    </location>
</feature>
<dbReference type="GO" id="GO:0019303">
    <property type="term" value="P:D-ribose catabolic process"/>
    <property type="evidence" value="ECO:0007669"/>
    <property type="project" value="UniProtKB-UniRule"/>
</dbReference>
<feature type="binding site" evidence="9">
    <location>
        <position position="248"/>
    </location>
    <ligand>
        <name>K(+)</name>
        <dbReference type="ChEBI" id="CHEBI:29103"/>
    </ligand>
</feature>
<feature type="binding site" evidence="9">
    <location>
        <position position="293"/>
    </location>
    <ligand>
        <name>K(+)</name>
        <dbReference type="ChEBI" id="CHEBI:29103"/>
    </ligand>
</feature>
<evidence type="ECO:0000256" key="4">
    <source>
        <dbReference type="ARBA" id="ARBA00022777"/>
    </source>
</evidence>
<dbReference type="EMBL" id="RBIN01000005">
    <property type="protein sequence ID" value="RKR03461.1"/>
    <property type="molecule type" value="Genomic_DNA"/>
</dbReference>
<keyword evidence="2 9" id="KW-0479">Metal-binding</keyword>
<comment type="caution">
    <text evidence="11">The sequence shown here is derived from an EMBL/GenBank/DDBJ whole genome shotgun (WGS) entry which is preliminary data.</text>
</comment>
<comment type="pathway">
    <text evidence="9">Carbohydrate metabolism; D-ribose degradation; D-ribose 5-phosphate from beta-D-ribopyranose: step 2/2.</text>
</comment>
<dbReference type="AlphaFoldDB" id="A0A420WWH0"/>
<keyword evidence="6 9" id="KW-0460">Magnesium</keyword>
<dbReference type="PANTHER" id="PTHR10584">
    <property type="entry name" value="SUGAR KINASE"/>
    <property type="match status" value="1"/>
</dbReference>
<comment type="similarity">
    <text evidence="9">Belongs to the carbohydrate kinase PfkB family. Ribokinase subfamily.</text>
</comment>
<dbReference type="CDD" id="cd01174">
    <property type="entry name" value="ribokinase"/>
    <property type="match status" value="1"/>
</dbReference>
<evidence type="ECO:0000256" key="8">
    <source>
        <dbReference type="ARBA" id="ARBA00023277"/>
    </source>
</evidence>
<feature type="binding site" evidence="9">
    <location>
        <begin position="218"/>
        <end position="223"/>
    </location>
    <ligand>
        <name>ATP</name>
        <dbReference type="ChEBI" id="CHEBI:30616"/>
    </ligand>
</feature>
<evidence type="ECO:0000259" key="10">
    <source>
        <dbReference type="Pfam" id="PF00294"/>
    </source>
</evidence>
<dbReference type="InterPro" id="IPR011877">
    <property type="entry name" value="Ribokinase"/>
</dbReference>
<sequence length="308" mass="33097">MTTRFHLHNYGSINIDHVYRVPHLVRPGETLASREYRPVLGGKGANQSLAMARAGGDVTHWGRLGESDRWALAPLREAGVNDEQLELIDGPSGHTVIQVDDDGENAIVLFGGANQGFDADRLDTLFATTSPGDWLLLQNECNDTAAVIERALEADLQVAFNPAPMVDAIRQLPLTRLALLFLNRGEAAALAECDDSTPTETLIRALTERYPGPDIVLTLGREGAHFLPGRTASELPRFEPARSVSAVDTTGAGDTFIGYFLAALQHGRAITECLTRASAAAALGVQRPGAADSIPLREEVERLLAESS</sequence>
<dbReference type="InterPro" id="IPR029056">
    <property type="entry name" value="Ribokinase-like"/>
</dbReference>
<reference evidence="11 12" key="1">
    <citation type="submission" date="2018-10" db="EMBL/GenBank/DDBJ databases">
        <title>Genomic Encyclopedia of Type Strains, Phase IV (KMG-IV): sequencing the most valuable type-strain genomes for metagenomic binning, comparative biology and taxonomic classification.</title>
        <authorList>
            <person name="Goeker M."/>
        </authorList>
    </citation>
    <scope>NUCLEOTIDE SEQUENCE [LARGE SCALE GENOMIC DNA]</scope>
    <source>
        <strain evidence="11 12">DSM 23229</strain>
    </source>
</reference>
<evidence type="ECO:0000313" key="11">
    <source>
        <dbReference type="EMBL" id="RKR03461.1"/>
    </source>
</evidence>
<dbReference type="PRINTS" id="PR00990">
    <property type="entry name" value="RIBOKINASE"/>
</dbReference>
<dbReference type="InterPro" id="IPR011611">
    <property type="entry name" value="PfkB_dom"/>
</dbReference>
<dbReference type="HAMAP" id="MF_01987">
    <property type="entry name" value="Ribokinase"/>
    <property type="match status" value="1"/>
</dbReference>
<feature type="binding site" evidence="9">
    <location>
        <position position="140"/>
    </location>
    <ligand>
        <name>substrate</name>
    </ligand>
</feature>
<evidence type="ECO:0000256" key="2">
    <source>
        <dbReference type="ARBA" id="ARBA00022723"/>
    </source>
</evidence>
<comment type="subcellular location">
    <subcellularLocation>
        <location evidence="9">Cytoplasm</location>
    </subcellularLocation>
</comment>
<comment type="catalytic activity">
    <reaction evidence="9">
        <text>D-ribose + ATP = D-ribose 5-phosphate + ADP + H(+)</text>
        <dbReference type="Rhea" id="RHEA:13697"/>
        <dbReference type="ChEBI" id="CHEBI:15378"/>
        <dbReference type="ChEBI" id="CHEBI:30616"/>
        <dbReference type="ChEBI" id="CHEBI:47013"/>
        <dbReference type="ChEBI" id="CHEBI:78346"/>
        <dbReference type="ChEBI" id="CHEBI:456216"/>
        <dbReference type="EC" id="2.7.1.15"/>
    </reaction>
</comment>
<dbReference type="GO" id="GO:0005524">
    <property type="term" value="F:ATP binding"/>
    <property type="evidence" value="ECO:0007669"/>
    <property type="project" value="UniProtKB-UniRule"/>
</dbReference>
<keyword evidence="5 9" id="KW-0067">ATP-binding</keyword>
<feature type="binding site" evidence="9">
    <location>
        <position position="183"/>
    </location>
    <ligand>
        <name>ATP</name>
        <dbReference type="ChEBI" id="CHEBI:30616"/>
    </ligand>
</feature>
<dbReference type="SUPFAM" id="SSF53613">
    <property type="entry name" value="Ribokinase-like"/>
    <property type="match status" value="1"/>
</dbReference>
<organism evidence="11 12">
    <name type="scientific">Kushneria sinocarnis</name>
    <dbReference type="NCBI Taxonomy" id="595502"/>
    <lineage>
        <taxon>Bacteria</taxon>
        <taxon>Pseudomonadati</taxon>
        <taxon>Pseudomonadota</taxon>
        <taxon>Gammaproteobacteria</taxon>
        <taxon>Oceanospirillales</taxon>
        <taxon>Halomonadaceae</taxon>
        <taxon>Kushneria</taxon>
    </lineage>
</organism>
<evidence type="ECO:0000256" key="6">
    <source>
        <dbReference type="ARBA" id="ARBA00022842"/>
    </source>
</evidence>
<keyword evidence="7 9" id="KW-0630">Potassium</keyword>
<feature type="binding site" evidence="9">
    <location>
        <begin position="14"/>
        <end position="16"/>
    </location>
    <ligand>
        <name>substrate</name>
    </ligand>
</feature>
<evidence type="ECO:0000256" key="7">
    <source>
        <dbReference type="ARBA" id="ARBA00022958"/>
    </source>
</evidence>
<evidence type="ECO:0000256" key="5">
    <source>
        <dbReference type="ARBA" id="ARBA00022840"/>
    </source>
</evidence>
<dbReference type="Proteomes" id="UP000281975">
    <property type="component" value="Unassembled WGS sequence"/>
</dbReference>
<dbReference type="EC" id="2.7.1.15" evidence="9"/>
<proteinExistence type="inferred from homology"/>
<evidence type="ECO:0000256" key="1">
    <source>
        <dbReference type="ARBA" id="ARBA00022679"/>
    </source>
</evidence>
<dbReference type="Pfam" id="PF00294">
    <property type="entry name" value="PfkB"/>
    <property type="match status" value="1"/>
</dbReference>
<accession>A0A420WWH0</accession>
<evidence type="ECO:0000256" key="9">
    <source>
        <dbReference type="HAMAP-Rule" id="MF_01987"/>
    </source>
</evidence>
<keyword evidence="4 9" id="KW-0418">Kinase</keyword>
<gene>
    <name evidence="9" type="primary">rbsK</name>
    <name evidence="11" type="ORF">C7446_1986</name>
</gene>
<keyword evidence="8 9" id="KW-0119">Carbohydrate metabolism</keyword>